<dbReference type="Proteomes" id="UP001221898">
    <property type="component" value="Unassembled WGS sequence"/>
</dbReference>
<sequence length="149" mass="15966">MSSQKQALDFLRSRFLEAAVDRGAICQSPPIKVPGQGMHGLAGPPFKRGAVSLNPAGEIVEGLRGAAGSADFPAVICRHLLERPPRLRCGEMNPASPESFFFAFDSRGPSPSVHLRSALRAGRGTAAHRAQTKRRELKPTLSKAAKERA</sequence>
<evidence type="ECO:0000256" key="1">
    <source>
        <dbReference type="SAM" id="MobiDB-lite"/>
    </source>
</evidence>
<evidence type="ECO:0000313" key="2">
    <source>
        <dbReference type="EMBL" id="KAJ8415033.1"/>
    </source>
</evidence>
<feature type="compositionally biased region" description="Basic and acidic residues" evidence="1">
    <location>
        <begin position="133"/>
        <end position="149"/>
    </location>
</feature>
<feature type="region of interest" description="Disordered" evidence="1">
    <location>
        <begin position="108"/>
        <end position="149"/>
    </location>
</feature>
<proteinExistence type="predicted"/>
<comment type="caution">
    <text evidence="2">The sequence shown here is derived from an EMBL/GenBank/DDBJ whole genome shotgun (WGS) entry which is preliminary data.</text>
</comment>
<gene>
    <name evidence="2" type="ORF">AAFF_G00007310</name>
</gene>
<organism evidence="2 3">
    <name type="scientific">Aldrovandia affinis</name>
    <dbReference type="NCBI Taxonomy" id="143900"/>
    <lineage>
        <taxon>Eukaryota</taxon>
        <taxon>Metazoa</taxon>
        <taxon>Chordata</taxon>
        <taxon>Craniata</taxon>
        <taxon>Vertebrata</taxon>
        <taxon>Euteleostomi</taxon>
        <taxon>Actinopterygii</taxon>
        <taxon>Neopterygii</taxon>
        <taxon>Teleostei</taxon>
        <taxon>Notacanthiformes</taxon>
        <taxon>Halosauridae</taxon>
        <taxon>Aldrovandia</taxon>
    </lineage>
</organism>
<dbReference type="AlphaFoldDB" id="A0AAD7WZV4"/>
<name>A0AAD7WZV4_9TELE</name>
<reference evidence="2" key="1">
    <citation type="journal article" date="2023" name="Science">
        <title>Genome structures resolve the early diversification of teleost fishes.</title>
        <authorList>
            <person name="Parey E."/>
            <person name="Louis A."/>
            <person name="Montfort J."/>
            <person name="Bouchez O."/>
            <person name="Roques C."/>
            <person name="Iampietro C."/>
            <person name="Lluch J."/>
            <person name="Castinel A."/>
            <person name="Donnadieu C."/>
            <person name="Desvignes T."/>
            <person name="Floi Bucao C."/>
            <person name="Jouanno E."/>
            <person name="Wen M."/>
            <person name="Mejri S."/>
            <person name="Dirks R."/>
            <person name="Jansen H."/>
            <person name="Henkel C."/>
            <person name="Chen W.J."/>
            <person name="Zahm M."/>
            <person name="Cabau C."/>
            <person name="Klopp C."/>
            <person name="Thompson A.W."/>
            <person name="Robinson-Rechavi M."/>
            <person name="Braasch I."/>
            <person name="Lecointre G."/>
            <person name="Bobe J."/>
            <person name="Postlethwait J.H."/>
            <person name="Berthelot C."/>
            <person name="Roest Crollius H."/>
            <person name="Guiguen Y."/>
        </authorList>
    </citation>
    <scope>NUCLEOTIDE SEQUENCE</scope>
    <source>
        <strain evidence="2">NC1722</strain>
    </source>
</reference>
<protein>
    <submittedName>
        <fullName evidence="2">Uncharacterized protein</fullName>
    </submittedName>
</protein>
<accession>A0AAD7WZV4</accession>
<dbReference type="EMBL" id="JAINUG010000010">
    <property type="protein sequence ID" value="KAJ8415033.1"/>
    <property type="molecule type" value="Genomic_DNA"/>
</dbReference>
<evidence type="ECO:0000313" key="3">
    <source>
        <dbReference type="Proteomes" id="UP001221898"/>
    </source>
</evidence>
<keyword evidence="3" id="KW-1185">Reference proteome</keyword>